<evidence type="ECO:0000256" key="2">
    <source>
        <dbReference type="ARBA" id="ARBA00007118"/>
    </source>
</evidence>
<keyword evidence="5" id="KW-0521">NADP</keyword>
<dbReference type="Gene3D" id="3.40.109.10">
    <property type="entry name" value="NADH Oxidase"/>
    <property type="match status" value="1"/>
</dbReference>
<evidence type="ECO:0000313" key="9">
    <source>
        <dbReference type="Proteomes" id="UP000071065"/>
    </source>
</evidence>
<gene>
    <name evidence="8" type="ORF">EZMO1_1204</name>
</gene>
<dbReference type="InterPro" id="IPR033878">
    <property type="entry name" value="NfsB-like"/>
</dbReference>
<keyword evidence="3" id="KW-0285">Flavoprotein</keyword>
<dbReference type="EMBL" id="CP013251">
    <property type="protein sequence ID" value="AMO55399.1"/>
    <property type="molecule type" value="Genomic_DNA"/>
</dbReference>
<accession>A0A142B9H3</accession>
<dbReference type="PANTHER" id="PTHR43673:SF2">
    <property type="entry name" value="NITROREDUCTASE"/>
    <property type="match status" value="1"/>
</dbReference>
<comment type="similarity">
    <text evidence="2">Belongs to the nitroreductase family.</text>
</comment>
<evidence type="ECO:0000259" key="7">
    <source>
        <dbReference type="Pfam" id="PF00881"/>
    </source>
</evidence>
<protein>
    <submittedName>
        <fullName evidence="8">Nitroreductase</fullName>
    </submittedName>
</protein>
<dbReference type="STRING" id="570277.EZMO1_1204"/>
<evidence type="ECO:0000313" key="8">
    <source>
        <dbReference type="EMBL" id="AMO55399.1"/>
    </source>
</evidence>
<dbReference type="Pfam" id="PF00881">
    <property type="entry name" value="Nitroreductase"/>
    <property type="match status" value="1"/>
</dbReference>
<dbReference type="InterPro" id="IPR000415">
    <property type="entry name" value="Nitroreductase-like"/>
</dbReference>
<dbReference type="PANTHER" id="PTHR43673">
    <property type="entry name" value="NAD(P)H NITROREDUCTASE YDGI-RELATED"/>
    <property type="match status" value="1"/>
</dbReference>
<reference evidence="8 9" key="1">
    <citation type="journal article" date="2016" name="Front. Microbiol.">
        <title>Genomic Insight into the Host-Endosymbiont Relationship of Endozoicomonas montiporae CL-33(T) with its Coral Host.</title>
        <authorList>
            <person name="Ding J.-Y."/>
            <person name="Shiu J.-H."/>
            <person name="Chen W.-M."/>
            <person name="Chiang Y.-R."/>
            <person name="Tang S.-L."/>
        </authorList>
    </citation>
    <scope>NUCLEOTIDE SEQUENCE [LARGE SCALE GENOMIC DNA]</scope>
    <source>
        <strain evidence="8 9">CL-33</strain>
    </source>
</reference>
<evidence type="ECO:0000256" key="6">
    <source>
        <dbReference type="ARBA" id="ARBA00023002"/>
    </source>
</evidence>
<feature type="domain" description="Nitroreductase" evidence="7">
    <location>
        <begin position="42"/>
        <end position="234"/>
    </location>
</feature>
<organism evidence="8 9">
    <name type="scientific">Endozoicomonas montiporae CL-33</name>
    <dbReference type="NCBI Taxonomy" id="570277"/>
    <lineage>
        <taxon>Bacteria</taxon>
        <taxon>Pseudomonadati</taxon>
        <taxon>Pseudomonadota</taxon>
        <taxon>Gammaproteobacteria</taxon>
        <taxon>Oceanospirillales</taxon>
        <taxon>Endozoicomonadaceae</taxon>
        <taxon>Endozoicomonas</taxon>
    </lineage>
</organism>
<dbReference type="KEGG" id="emp:EZMO1_1204"/>
<dbReference type="PATRIC" id="fig|570277.3.peg.1315"/>
<evidence type="ECO:0000256" key="3">
    <source>
        <dbReference type="ARBA" id="ARBA00022630"/>
    </source>
</evidence>
<dbReference type="GO" id="GO:0016491">
    <property type="term" value="F:oxidoreductase activity"/>
    <property type="evidence" value="ECO:0007669"/>
    <property type="project" value="UniProtKB-KW"/>
</dbReference>
<evidence type="ECO:0000256" key="1">
    <source>
        <dbReference type="ARBA" id="ARBA00001917"/>
    </source>
</evidence>
<evidence type="ECO:0000256" key="4">
    <source>
        <dbReference type="ARBA" id="ARBA00022643"/>
    </source>
</evidence>
<dbReference type="Proteomes" id="UP000071065">
    <property type="component" value="Chromosome"/>
</dbReference>
<keyword evidence="6" id="KW-0560">Oxidoreductase</keyword>
<dbReference type="RefSeq" id="WP_244886731.1">
    <property type="nucleotide sequence ID" value="NZ_CP013251.1"/>
</dbReference>
<comment type="cofactor">
    <cofactor evidence="1">
        <name>FMN</name>
        <dbReference type="ChEBI" id="CHEBI:58210"/>
    </cofactor>
</comment>
<keyword evidence="4" id="KW-0288">FMN</keyword>
<name>A0A142B9H3_9GAMM</name>
<dbReference type="InterPro" id="IPR029479">
    <property type="entry name" value="Nitroreductase"/>
</dbReference>
<evidence type="ECO:0000256" key="5">
    <source>
        <dbReference type="ARBA" id="ARBA00022857"/>
    </source>
</evidence>
<proteinExistence type="inferred from homology"/>
<sequence length="255" mass="29006">MNTSNSLPSQEQGICRISSESHTMSASDKAIQQQIIDAFNFRHAVKVFDPDRKISPEQFDTILEAARLSPSSFGFEPWQLLVVQTPEKRELFRDFTWGANGAFNGTEGQLGTASHFLIFLAHTDATMKHNSDYQQTFMKKVKHLPEDVIGFINQAFQKFQEHDFKVEGERQITDWSAKQAYIAMGNVMSVAALMGIDSCPVEGFEMDRTIDVLEQHFGIDPKLYKPAVMVALGYRADEPVFPKTRRSMDQIVQWF</sequence>
<dbReference type="AlphaFoldDB" id="A0A142B9H3"/>
<dbReference type="SUPFAM" id="SSF55469">
    <property type="entry name" value="FMN-dependent nitroreductase-like"/>
    <property type="match status" value="1"/>
</dbReference>
<dbReference type="CDD" id="cd02149">
    <property type="entry name" value="NfsB-like"/>
    <property type="match status" value="1"/>
</dbReference>